<evidence type="ECO:0000313" key="3">
    <source>
        <dbReference type="Proteomes" id="UP000813385"/>
    </source>
</evidence>
<feature type="region of interest" description="Disordered" evidence="1">
    <location>
        <begin position="433"/>
        <end position="461"/>
    </location>
</feature>
<dbReference type="Proteomes" id="UP000813385">
    <property type="component" value="Unassembled WGS sequence"/>
</dbReference>
<feature type="compositionally biased region" description="Polar residues" evidence="1">
    <location>
        <begin position="29"/>
        <end position="43"/>
    </location>
</feature>
<protein>
    <submittedName>
        <fullName evidence="2">Uncharacterized protein</fullName>
    </submittedName>
</protein>
<feature type="compositionally biased region" description="Acidic residues" evidence="1">
    <location>
        <begin position="45"/>
        <end position="55"/>
    </location>
</feature>
<dbReference type="AlphaFoldDB" id="A0A8K0T992"/>
<reference evidence="2" key="1">
    <citation type="journal article" date="2021" name="Nat. Commun.">
        <title>Genetic determinants of endophytism in the Arabidopsis root mycobiome.</title>
        <authorList>
            <person name="Mesny F."/>
            <person name="Miyauchi S."/>
            <person name="Thiergart T."/>
            <person name="Pickel B."/>
            <person name="Atanasova L."/>
            <person name="Karlsson M."/>
            <person name="Huettel B."/>
            <person name="Barry K.W."/>
            <person name="Haridas S."/>
            <person name="Chen C."/>
            <person name="Bauer D."/>
            <person name="Andreopoulos W."/>
            <person name="Pangilinan J."/>
            <person name="LaButti K."/>
            <person name="Riley R."/>
            <person name="Lipzen A."/>
            <person name="Clum A."/>
            <person name="Drula E."/>
            <person name="Henrissat B."/>
            <person name="Kohler A."/>
            <person name="Grigoriev I.V."/>
            <person name="Martin F.M."/>
            <person name="Hacquard S."/>
        </authorList>
    </citation>
    <scope>NUCLEOTIDE SEQUENCE</scope>
    <source>
        <strain evidence="2">MPI-CAGE-AT-0016</strain>
    </source>
</reference>
<dbReference type="EMBL" id="JAGPXD010000005">
    <property type="protein sequence ID" value="KAH7354461.1"/>
    <property type="molecule type" value="Genomic_DNA"/>
</dbReference>
<feature type="region of interest" description="Disordered" evidence="1">
    <location>
        <begin position="1"/>
        <end position="86"/>
    </location>
</feature>
<gene>
    <name evidence="2" type="ORF">B0T11DRAFT_288679</name>
</gene>
<accession>A0A8K0T992</accession>
<name>A0A8K0T992_9PEZI</name>
<comment type="caution">
    <text evidence="2">The sequence shown here is derived from an EMBL/GenBank/DDBJ whole genome shotgun (WGS) entry which is preliminary data.</text>
</comment>
<proteinExistence type="predicted"/>
<sequence length="690" mass="76451">MGSNTAGPHGAKTNEVHGTYAYFEMRSPESFNSDENAHGQSLQDGDGDVEEEQYGEQDRDSQNTDSPAEIENDSRNPGPCSPQVIITGDNYQVYDSDDEGNTQVQYASLDKTARRYDEQLVRKHVRPEFISPGSSWDSNPPLALPQVKSTELFLAFQEARKYFSEPTFIRNLKKNPVQRLSAYLAAEVLAQFVIGTSFDTLWAAAGDVEEYIRQTLWPSLMLIEAIRMNKDQESEVINLAKTVPPAYALGFNNNEFWGSALYMALRFPSGLHPFTTPVVRNALSYLVAALDVRPDDETSPWESEEATLHSTMMALAATWAGYHISHHLLTRNAYHFSEAEVLERRQWLDATVAVVTRTVEPIKILFLETIEENGYVDTSLSTDILIDRFVRPADWTRSVGACHRVEFNQANSLPLPICKPSVLFKHLQDLGERDPERPWDDSEDVQFSNEYDEPLDPSEHDVKHSSLQLPAEVAGNVAKINAWLLSFLRNPVATGLDSEPATPVLVTLGRPQAATTTQTSILRSRRSITRSGGVVASDTVEQLKSEISEIKKAVGETRALVEGNAVALEAMRSAILEQTRLLKTFMVNVNGAETEASRDDVAAAVQRATQTEGLATSGGPHHNTQTVEVAEASGERNRWPGLEDNPAVKGNSMMGAGRVGVNGEKRVVQEDRGEEERVAKRAKEMSHRAV</sequence>
<feature type="compositionally biased region" description="Basic and acidic residues" evidence="1">
    <location>
        <begin position="663"/>
        <end position="690"/>
    </location>
</feature>
<dbReference type="OrthoDB" id="10574819at2759"/>
<organism evidence="2 3">
    <name type="scientific">Plectosphaerella cucumerina</name>
    <dbReference type="NCBI Taxonomy" id="40658"/>
    <lineage>
        <taxon>Eukaryota</taxon>
        <taxon>Fungi</taxon>
        <taxon>Dikarya</taxon>
        <taxon>Ascomycota</taxon>
        <taxon>Pezizomycotina</taxon>
        <taxon>Sordariomycetes</taxon>
        <taxon>Hypocreomycetidae</taxon>
        <taxon>Glomerellales</taxon>
        <taxon>Plectosphaerellaceae</taxon>
        <taxon>Plectosphaerella</taxon>
    </lineage>
</organism>
<evidence type="ECO:0000256" key="1">
    <source>
        <dbReference type="SAM" id="MobiDB-lite"/>
    </source>
</evidence>
<evidence type="ECO:0000313" key="2">
    <source>
        <dbReference type="EMBL" id="KAH7354461.1"/>
    </source>
</evidence>
<keyword evidence="3" id="KW-1185">Reference proteome</keyword>
<feature type="region of interest" description="Disordered" evidence="1">
    <location>
        <begin position="629"/>
        <end position="690"/>
    </location>
</feature>